<dbReference type="GO" id="GO:0005737">
    <property type="term" value="C:cytoplasm"/>
    <property type="evidence" value="ECO:0007669"/>
    <property type="project" value="UniProtKB-SubCell"/>
</dbReference>
<comment type="function">
    <text evidence="8 15">Functions in the N-end rule pathway of protein degradation where it conjugates Leu, Phe and, less efficiently, Met from aminoacyl-tRNAs to the N-termini of proteins containing an N-terminal arginine or lysine.</text>
</comment>
<dbReference type="EC" id="2.3.2.6" evidence="10 15"/>
<evidence type="ECO:0000256" key="15">
    <source>
        <dbReference type="HAMAP-Rule" id="MF_00688"/>
    </source>
</evidence>
<dbReference type="SUPFAM" id="SSF55729">
    <property type="entry name" value="Acyl-CoA N-acyltransferases (Nat)"/>
    <property type="match status" value="1"/>
</dbReference>
<dbReference type="PANTHER" id="PTHR30098:SF2">
    <property type="entry name" value="LEUCYL_PHENYLALANYL-TRNA--PROTEIN TRANSFERASE"/>
    <property type="match status" value="1"/>
</dbReference>
<dbReference type="FunFam" id="3.40.630.70:FF:000001">
    <property type="entry name" value="Leucyl/phenylalanyl-tRNA--protein transferase"/>
    <property type="match status" value="1"/>
</dbReference>
<evidence type="ECO:0000256" key="6">
    <source>
        <dbReference type="ARBA" id="ARBA00050652"/>
    </source>
</evidence>
<keyword evidence="2 15" id="KW-0963">Cytoplasm</keyword>
<evidence type="ECO:0000313" key="17">
    <source>
        <dbReference type="Proteomes" id="UP001058124"/>
    </source>
</evidence>
<comment type="catalytic activity">
    <reaction evidence="5 15">
        <text>L-phenylalanyl-tRNA(Phe) + an N-terminal L-alpha-aminoacyl-[protein] = an N-terminal L-phenylalanyl-L-alpha-aminoacyl-[protein] + tRNA(Phe)</text>
        <dbReference type="Rhea" id="RHEA:43632"/>
        <dbReference type="Rhea" id="RHEA-COMP:9668"/>
        <dbReference type="Rhea" id="RHEA-COMP:9699"/>
        <dbReference type="Rhea" id="RHEA-COMP:10636"/>
        <dbReference type="Rhea" id="RHEA-COMP:10637"/>
        <dbReference type="ChEBI" id="CHEBI:78442"/>
        <dbReference type="ChEBI" id="CHEBI:78531"/>
        <dbReference type="ChEBI" id="CHEBI:78597"/>
        <dbReference type="ChEBI" id="CHEBI:83561"/>
        <dbReference type="EC" id="2.3.2.6"/>
    </reaction>
</comment>
<organism evidence="16 17">
    <name type="scientific">Leminorella grimontii</name>
    <dbReference type="NCBI Taxonomy" id="82981"/>
    <lineage>
        <taxon>Bacteria</taxon>
        <taxon>Pseudomonadati</taxon>
        <taxon>Pseudomonadota</taxon>
        <taxon>Gammaproteobacteria</taxon>
        <taxon>Enterobacterales</taxon>
        <taxon>Budviciaceae</taxon>
        <taxon>Leminorella</taxon>
    </lineage>
</organism>
<keyword evidence="3 15" id="KW-0808">Transferase</keyword>
<dbReference type="HAMAP" id="MF_00688">
    <property type="entry name" value="Leu_Phe_trans"/>
    <property type="match status" value="1"/>
</dbReference>
<dbReference type="InterPro" id="IPR042221">
    <property type="entry name" value="Leu/Phe-tRNA_Trfase_N"/>
</dbReference>
<evidence type="ECO:0000313" key="16">
    <source>
        <dbReference type="EMBL" id="GKX56091.1"/>
    </source>
</evidence>
<reference evidence="16" key="1">
    <citation type="submission" date="2022-06" db="EMBL/GenBank/DDBJ databases">
        <title>Draft genome sequences of Leminorella grimontii str. JCM5902.</title>
        <authorList>
            <person name="Wakabayashi Y."/>
            <person name="Kojima K."/>
        </authorList>
    </citation>
    <scope>NUCLEOTIDE SEQUENCE</scope>
    <source>
        <strain evidence="16">JCM 5902</strain>
    </source>
</reference>
<comment type="caution">
    <text evidence="16">The sequence shown here is derived from an EMBL/GenBank/DDBJ whole genome shotgun (WGS) entry which is preliminary data.</text>
</comment>
<dbReference type="Pfam" id="PF03588">
    <property type="entry name" value="Leu_Phe_trans"/>
    <property type="match status" value="1"/>
</dbReference>
<evidence type="ECO:0000256" key="8">
    <source>
        <dbReference type="ARBA" id="ARBA00054043"/>
    </source>
</evidence>
<evidence type="ECO:0000256" key="4">
    <source>
        <dbReference type="ARBA" id="ARBA00023315"/>
    </source>
</evidence>
<evidence type="ECO:0000256" key="14">
    <source>
        <dbReference type="ARBA" id="ARBA00083640"/>
    </source>
</evidence>
<protein>
    <recommendedName>
        <fullName evidence="11 15">Leucyl/phenylalanyl-tRNA--protein transferase</fullName>
        <ecNumber evidence="10 15">2.3.2.6</ecNumber>
    </recommendedName>
    <alternativeName>
        <fullName evidence="12 15">L/F-transferase</fullName>
    </alternativeName>
    <alternativeName>
        <fullName evidence="13 15">Leucyltransferase</fullName>
    </alternativeName>
    <alternativeName>
        <fullName evidence="14 15">Phenyalanyltransferase</fullName>
    </alternativeName>
</protein>
<dbReference type="PANTHER" id="PTHR30098">
    <property type="entry name" value="LEUCYL/PHENYLALANYL-TRNA--PROTEIN TRANSFERASE"/>
    <property type="match status" value="1"/>
</dbReference>
<evidence type="ECO:0000256" key="10">
    <source>
        <dbReference type="ARBA" id="ARBA00066767"/>
    </source>
</evidence>
<evidence type="ECO:0000256" key="7">
    <source>
        <dbReference type="ARBA" id="ARBA00051538"/>
    </source>
</evidence>
<evidence type="ECO:0000256" key="11">
    <source>
        <dbReference type="ARBA" id="ARBA00074372"/>
    </source>
</evidence>
<dbReference type="Proteomes" id="UP001058124">
    <property type="component" value="Unassembled WGS sequence"/>
</dbReference>
<dbReference type="NCBIfam" id="TIGR00667">
    <property type="entry name" value="aat"/>
    <property type="match status" value="1"/>
</dbReference>
<evidence type="ECO:0000256" key="5">
    <source>
        <dbReference type="ARBA" id="ARBA00050607"/>
    </source>
</evidence>
<dbReference type="GO" id="GO:0008914">
    <property type="term" value="F:leucyl-tRNA--protein transferase activity"/>
    <property type="evidence" value="ECO:0007669"/>
    <property type="project" value="UniProtKB-UniRule"/>
</dbReference>
<dbReference type="InterPro" id="IPR042203">
    <property type="entry name" value="Leu/Phe-tRNA_Trfase_C"/>
</dbReference>
<accession>A0AAV5N1U2</accession>
<dbReference type="RefSeq" id="WP_027274493.1">
    <property type="nucleotide sequence ID" value="NZ_BRLH01000004.1"/>
</dbReference>
<evidence type="ECO:0000256" key="12">
    <source>
        <dbReference type="ARBA" id="ARBA00077136"/>
    </source>
</evidence>
<evidence type="ECO:0000256" key="2">
    <source>
        <dbReference type="ARBA" id="ARBA00022490"/>
    </source>
</evidence>
<dbReference type="GO" id="GO:0030163">
    <property type="term" value="P:protein catabolic process"/>
    <property type="evidence" value="ECO:0007669"/>
    <property type="project" value="UniProtKB-UniRule"/>
</dbReference>
<comment type="catalytic activity">
    <reaction evidence="7 15">
        <text>N-terminal L-lysyl-[protein] + L-leucyl-tRNA(Leu) = N-terminal L-leucyl-L-lysyl-[protein] + tRNA(Leu) + H(+)</text>
        <dbReference type="Rhea" id="RHEA:12340"/>
        <dbReference type="Rhea" id="RHEA-COMP:9613"/>
        <dbReference type="Rhea" id="RHEA-COMP:9622"/>
        <dbReference type="Rhea" id="RHEA-COMP:12670"/>
        <dbReference type="Rhea" id="RHEA-COMP:12671"/>
        <dbReference type="ChEBI" id="CHEBI:15378"/>
        <dbReference type="ChEBI" id="CHEBI:65249"/>
        <dbReference type="ChEBI" id="CHEBI:78442"/>
        <dbReference type="ChEBI" id="CHEBI:78494"/>
        <dbReference type="ChEBI" id="CHEBI:133043"/>
        <dbReference type="EC" id="2.3.2.6"/>
    </reaction>
</comment>
<dbReference type="EMBL" id="BRLH01000004">
    <property type="protein sequence ID" value="GKX56091.1"/>
    <property type="molecule type" value="Genomic_DNA"/>
</dbReference>
<dbReference type="Gene3D" id="3.30.70.3550">
    <property type="entry name" value="Leucyl/phenylalanyl-tRNA-protein transferase, N-terminal domain"/>
    <property type="match status" value="1"/>
</dbReference>
<comment type="catalytic activity">
    <reaction evidence="6 15">
        <text>N-terminal L-arginyl-[protein] + L-leucyl-tRNA(Leu) = N-terminal L-leucyl-L-arginyl-[protein] + tRNA(Leu) + H(+)</text>
        <dbReference type="Rhea" id="RHEA:50416"/>
        <dbReference type="Rhea" id="RHEA-COMP:9613"/>
        <dbReference type="Rhea" id="RHEA-COMP:9622"/>
        <dbReference type="Rhea" id="RHEA-COMP:12672"/>
        <dbReference type="Rhea" id="RHEA-COMP:12673"/>
        <dbReference type="ChEBI" id="CHEBI:15378"/>
        <dbReference type="ChEBI" id="CHEBI:64719"/>
        <dbReference type="ChEBI" id="CHEBI:78442"/>
        <dbReference type="ChEBI" id="CHEBI:78494"/>
        <dbReference type="ChEBI" id="CHEBI:133044"/>
        <dbReference type="EC" id="2.3.2.6"/>
    </reaction>
</comment>
<sequence length="237" mass="27109">MPLIQLSPHSIEFPPIDLALNDPNGLLALGGDLSPERLKNAYRNGIFPWFSPDDPILWWSPDPRAVLFPGELHVSRSMIKFLKRTDFRVTLNHAFEHVIHACANERDEGTWIAPQMQKAYLQLHHQGIAHSVEVWQEDELIGGLYGIAQGAMFCGESMFSRRSNASKLALYAFCRHFIDYGGRLIDCQILNDHTASLGVIEIPRSDYRQRLSDLRDHMLPSLCWQPQELNFSYNKNP</sequence>
<proteinExistence type="inferred from homology"/>
<dbReference type="InterPro" id="IPR004616">
    <property type="entry name" value="Leu/Phe-tRNA_Trfase"/>
</dbReference>
<comment type="subcellular location">
    <subcellularLocation>
        <location evidence="1 15">Cytoplasm</location>
    </subcellularLocation>
</comment>
<evidence type="ECO:0000256" key="3">
    <source>
        <dbReference type="ARBA" id="ARBA00022679"/>
    </source>
</evidence>
<dbReference type="Gene3D" id="3.40.630.70">
    <property type="entry name" value="Leucyl/phenylalanyl-tRNA-protein transferase, C-terminal domain"/>
    <property type="match status" value="1"/>
</dbReference>
<evidence type="ECO:0000256" key="9">
    <source>
        <dbReference type="ARBA" id="ARBA00061535"/>
    </source>
</evidence>
<evidence type="ECO:0000256" key="13">
    <source>
        <dbReference type="ARBA" id="ARBA00077165"/>
    </source>
</evidence>
<name>A0AAV5N1U2_9GAMM</name>
<comment type="similarity">
    <text evidence="9 15">Belongs to the L/F-transferase family.</text>
</comment>
<keyword evidence="17" id="KW-1185">Reference proteome</keyword>
<dbReference type="InterPro" id="IPR016181">
    <property type="entry name" value="Acyl_CoA_acyltransferase"/>
</dbReference>
<dbReference type="FunFam" id="3.30.70.3550:FF:000001">
    <property type="entry name" value="Leucyl/phenylalanyl-tRNA--protein transferase"/>
    <property type="match status" value="1"/>
</dbReference>
<keyword evidence="4 15" id="KW-0012">Acyltransferase</keyword>
<dbReference type="AlphaFoldDB" id="A0AAV5N1U2"/>
<evidence type="ECO:0000256" key="1">
    <source>
        <dbReference type="ARBA" id="ARBA00004496"/>
    </source>
</evidence>
<gene>
    <name evidence="15 16" type="primary">aat</name>
    <name evidence="16" type="ORF">SOASR030_22030</name>
</gene>